<keyword evidence="1" id="KW-0732">Signal</keyword>
<evidence type="ECO:0008006" key="4">
    <source>
        <dbReference type="Google" id="ProtNLM"/>
    </source>
</evidence>
<name>A0A109W6K2_9BACT</name>
<dbReference type="KEGG" id="doa:AXF15_12600"/>
<feature type="signal peptide" evidence="1">
    <location>
        <begin position="1"/>
        <end position="19"/>
    </location>
</feature>
<protein>
    <recommendedName>
        <fullName evidence="4">Lipoprotein SmpA/OmlA domain-containing protein</fullName>
    </recommendedName>
</protein>
<evidence type="ECO:0000313" key="3">
    <source>
        <dbReference type="Proteomes" id="UP000063964"/>
    </source>
</evidence>
<dbReference type="RefSeq" id="WP_066608192.1">
    <property type="nucleotide sequence ID" value="NZ_CP014230.1"/>
</dbReference>
<dbReference type="STRING" id="888061.AXF15_12600"/>
<dbReference type="Proteomes" id="UP000063964">
    <property type="component" value="Chromosome"/>
</dbReference>
<dbReference type="AlphaFoldDB" id="A0A109W6K2"/>
<reference evidence="3" key="1">
    <citation type="submission" date="2016-02" db="EMBL/GenBank/DDBJ databases">
        <authorList>
            <person name="Holder M.E."/>
            <person name="Ajami N.J."/>
            <person name="Petrosino J.F."/>
        </authorList>
    </citation>
    <scope>NUCLEOTIDE SEQUENCE [LARGE SCALE GENOMIC DNA]</scope>
    <source>
        <strain evidence="3">DSM 12838</strain>
    </source>
</reference>
<proteinExistence type="predicted"/>
<keyword evidence="3" id="KW-1185">Reference proteome</keyword>
<feature type="chain" id="PRO_5007141350" description="Lipoprotein SmpA/OmlA domain-containing protein" evidence="1">
    <location>
        <begin position="20"/>
        <end position="94"/>
    </location>
</feature>
<evidence type="ECO:0000256" key="1">
    <source>
        <dbReference type="SAM" id="SignalP"/>
    </source>
</evidence>
<gene>
    <name evidence="2" type="ORF">AXF15_12600</name>
</gene>
<sequence length="94" mass="10415">MKKLLIGILLVFLASSALAADATMRKFISKGMTESEVIAKIGLPDYESEISGGGAEVVEKVWTYFPTERDREVLTRIVIKEGRVQAVDRSISRQ</sequence>
<organism evidence="2 3">
    <name type="scientific">Desulfomicrobium orale DSM 12838</name>
    <dbReference type="NCBI Taxonomy" id="888061"/>
    <lineage>
        <taxon>Bacteria</taxon>
        <taxon>Pseudomonadati</taxon>
        <taxon>Thermodesulfobacteriota</taxon>
        <taxon>Desulfovibrionia</taxon>
        <taxon>Desulfovibrionales</taxon>
        <taxon>Desulfomicrobiaceae</taxon>
        <taxon>Desulfomicrobium</taxon>
    </lineage>
</organism>
<accession>A0A109W6K2</accession>
<dbReference type="EMBL" id="CP014230">
    <property type="protein sequence ID" value="AMD93856.1"/>
    <property type="molecule type" value="Genomic_DNA"/>
</dbReference>
<evidence type="ECO:0000313" key="2">
    <source>
        <dbReference type="EMBL" id="AMD93856.1"/>
    </source>
</evidence>